<gene>
    <name evidence="3" type="ORF">K505DRAFT_302205</name>
</gene>
<reference evidence="3" key="1">
    <citation type="journal article" date="2020" name="Stud. Mycol.">
        <title>101 Dothideomycetes genomes: a test case for predicting lifestyles and emergence of pathogens.</title>
        <authorList>
            <person name="Haridas S."/>
            <person name="Albert R."/>
            <person name="Binder M."/>
            <person name="Bloem J."/>
            <person name="Labutti K."/>
            <person name="Salamov A."/>
            <person name="Andreopoulos B."/>
            <person name="Baker S."/>
            <person name="Barry K."/>
            <person name="Bills G."/>
            <person name="Bluhm B."/>
            <person name="Cannon C."/>
            <person name="Castanera R."/>
            <person name="Culley D."/>
            <person name="Daum C."/>
            <person name="Ezra D."/>
            <person name="Gonzalez J."/>
            <person name="Henrissat B."/>
            <person name="Kuo A."/>
            <person name="Liang C."/>
            <person name="Lipzen A."/>
            <person name="Lutzoni F."/>
            <person name="Magnuson J."/>
            <person name="Mondo S."/>
            <person name="Nolan M."/>
            <person name="Ohm R."/>
            <person name="Pangilinan J."/>
            <person name="Park H.-J."/>
            <person name="Ramirez L."/>
            <person name="Alfaro M."/>
            <person name="Sun H."/>
            <person name="Tritt A."/>
            <person name="Yoshinaga Y."/>
            <person name="Zwiers L.-H."/>
            <person name="Turgeon B."/>
            <person name="Goodwin S."/>
            <person name="Spatafora J."/>
            <person name="Crous P."/>
            <person name="Grigoriev I."/>
        </authorList>
    </citation>
    <scope>NUCLEOTIDE SEQUENCE</scope>
    <source>
        <strain evidence="3">CBS 109.77</strain>
    </source>
</reference>
<organism evidence="3 4">
    <name type="scientific">Melanomma pulvis-pyrius CBS 109.77</name>
    <dbReference type="NCBI Taxonomy" id="1314802"/>
    <lineage>
        <taxon>Eukaryota</taxon>
        <taxon>Fungi</taxon>
        <taxon>Dikarya</taxon>
        <taxon>Ascomycota</taxon>
        <taxon>Pezizomycotina</taxon>
        <taxon>Dothideomycetes</taxon>
        <taxon>Pleosporomycetidae</taxon>
        <taxon>Pleosporales</taxon>
        <taxon>Melanommataceae</taxon>
        <taxon>Melanomma</taxon>
    </lineage>
</organism>
<dbReference type="AlphaFoldDB" id="A0A6A6XGU0"/>
<protein>
    <submittedName>
        <fullName evidence="3">Uncharacterized protein</fullName>
    </submittedName>
</protein>
<feature type="region of interest" description="Disordered" evidence="1">
    <location>
        <begin position="675"/>
        <end position="698"/>
    </location>
</feature>
<keyword evidence="2" id="KW-1133">Transmembrane helix</keyword>
<evidence type="ECO:0000256" key="2">
    <source>
        <dbReference type="SAM" id="Phobius"/>
    </source>
</evidence>
<feature type="compositionally biased region" description="Basic and acidic residues" evidence="1">
    <location>
        <begin position="719"/>
        <end position="734"/>
    </location>
</feature>
<feature type="transmembrane region" description="Helical" evidence="2">
    <location>
        <begin position="40"/>
        <end position="68"/>
    </location>
</feature>
<accession>A0A6A6XGU0</accession>
<keyword evidence="4" id="KW-1185">Reference proteome</keyword>
<evidence type="ECO:0000313" key="3">
    <source>
        <dbReference type="EMBL" id="KAF2795364.1"/>
    </source>
</evidence>
<dbReference type="EMBL" id="MU001861">
    <property type="protein sequence ID" value="KAF2795364.1"/>
    <property type="molecule type" value="Genomic_DNA"/>
</dbReference>
<keyword evidence="2" id="KW-0472">Membrane</keyword>
<evidence type="ECO:0000313" key="4">
    <source>
        <dbReference type="Proteomes" id="UP000799757"/>
    </source>
</evidence>
<feature type="transmembrane region" description="Helical" evidence="2">
    <location>
        <begin position="116"/>
        <end position="136"/>
    </location>
</feature>
<proteinExistence type="predicted"/>
<sequence length="734" mass="82859">MSNNVVLSAAQDIYIGSWTNWSHGKILGATLTIRERDGTILVAFIALFASYAGTCFFRITCFALHLLFSTDRGQDALYHQRQAVLRNSASAVDSLWYLTQLLWTWRQQGRRQFFRILPLLVHAALCLGVFTVAGIFSSKITSLTGDEVLITSPNCGLPGIPNNITEHPELIQQVLNPYASQRLSVYNNYAQNCYTDPVDDTRGECKTFPKRKLPFTVERNASCPFSPEMCKTQDANIRIDTGYLDSHRDLGFNAPEDKRIQLRMAIHCAPLVVGDRKQPLNYSNAGVNAQYDRYFYGPAFSGTEVLFNHTYMQPKIFREQLAFEALQSEQARYTMGLLPVKVYNGSYISSSSRFMPIEPLQRGDGDLSLIYLAAKRVLYSAQVDDPWFSAHSYVGDITTPQGSYPGYLADETAAPLACIEQYQTCVPSKPASSRCSALGGSLDSVYAQNLTDPTYNLTQWITAAASGSFSFSDVVSSLGDESLRAKRSLKNSVQAPLPSNQWQLEVERWFEIFMASVQGSAIEAAMGPSAEVMRQFYLPPQEEVGRYFCKNQKIRSADHANFSVVGLSTTILIGFLIILLNWSIEWIYVKLLWRFPRFNQYARMEWTVNGTLQLQRLAHEELGYGTWRDCDKEVPIPIVGHEELAVLDLEDKKYPRLKGKGVRDFEMKMGSVRGLEMEQESGRGSPESETESQDWFKGLKRWDTDETLTGLDLDIEEEKEGREVSSSRLDRDMR</sequence>
<name>A0A6A6XGU0_9PLEO</name>
<dbReference type="Proteomes" id="UP000799757">
    <property type="component" value="Unassembled WGS sequence"/>
</dbReference>
<feature type="transmembrane region" description="Helical" evidence="2">
    <location>
        <begin position="562"/>
        <end position="584"/>
    </location>
</feature>
<keyword evidence="2" id="KW-0812">Transmembrane</keyword>
<dbReference type="OrthoDB" id="3540210at2759"/>
<evidence type="ECO:0000256" key="1">
    <source>
        <dbReference type="SAM" id="MobiDB-lite"/>
    </source>
</evidence>
<feature type="region of interest" description="Disordered" evidence="1">
    <location>
        <begin position="710"/>
        <end position="734"/>
    </location>
</feature>